<dbReference type="Pfam" id="PF13411">
    <property type="entry name" value="MerR_1"/>
    <property type="match status" value="1"/>
</dbReference>
<dbReference type="InterPro" id="IPR047057">
    <property type="entry name" value="MerR_fam"/>
</dbReference>
<feature type="domain" description="HTH merR-type" evidence="5">
    <location>
        <begin position="1"/>
        <end position="61"/>
    </location>
</feature>
<dbReference type="SUPFAM" id="SSF46955">
    <property type="entry name" value="Putative DNA-binding domain"/>
    <property type="match status" value="1"/>
</dbReference>
<dbReference type="Gene3D" id="1.10.1660.10">
    <property type="match status" value="1"/>
</dbReference>
<dbReference type="Proteomes" id="UP000295302">
    <property type="component" value="Unassembled WGS sequence"/>
</dbReference>
<evidence type="ECO:0000313" key="6">
    <source>
        <dbReference type="EMBL" id="TDD46382.1"/>
    </source>
</evidence>
<dbReference type="InterPro" id="IPR009061">
    <property type="entry name" value="DNA-bd_dom_put_sf"/>
</dbReference>
<protein>
    <submittedName>
        <fullName evidence="6">MerR family transcriptional regulator</fullName>
    </submittedName>
</protein>
<dbReference type="PANTHER" id="PTHR30204">
    <property type="entry name" value="REDOX-CYCLING DRUG-SENSING TRANSCRIPTIONAL ACTIVATOR SOXR"/>
    <property type="match status" value="1"/>
</dbReference>
<dbReference type="PANTHER" id="PTHR30204:SF69">
    <property type="entry name" value="MERR-FAMILY TRANSCRIPTIONAL REGULATOR"/>
    <property type="match status" value="1"/>
</dbReference>
<keyword evidence="7" id="KW-1185">Reference proteome</keyword>
<keyword evidence="1" id="KW-0678">Repressor</keyword>
<dbReference type="PROSITE" id="PS50937">
    <property type="entry name" value="HTH_MERR_2"/>
    <property type="match status" value="1"/>
</dbReference>
<dbReference type="PRINTS" id="PR00040">
    <property type="entry name" value="HTHMERR"/>
</dbReference>
<accession>A0A4R4YS38</accession>
<dbReference type="CDD" id="cd01106">
    <property type="entry name" value="HTH_TipAL-Mta"/>
    <property type="match status" value="1"/>
</dbReference>
<comment type="caution">
    <text evidence="6">The sequence shown here is derived from an EMBL/GenBank/DDBJ whole genome shotgun (WGS) entry which is preliminary data.</text>
</comment>
<reference evidence="6 7" key="1">
    <citation type="submission" date="2019-03" db="EMBL/GenBank/DDBJ databases">
        <title>Draft genome sequences of novel Actinobacteria.</title>
        <authorList>
            <person name="Sahin N."/>
            <person name="Ay H."/>
            <person name="Saygin H."/>
        </authorList>
    </citation>
    <scope>NUCLEOTIDE SEQUENCE [LARGE SCALE GENOMIC DNA]</scope>
    <source>
        <strain evidence="6 7">CH32</strain>
    </source>
</reference>
<evidence type="ECO:0000256" key="3">
    <source>
        <dbReference type="ARBA" id="ARBA00023125"/>
    </source>
</evidence>
<dbReference type="EMBL" id="SMKQ01000062">
    <property type="protein sequence ID" value="TDD46382.1"/>
    <property type="molecule type" value="Genomic_DNA"/>
</dbReference>
<keyword evidence="2" id="KW-0805">Transcription regulation</keyword>
<evidence type="ECO:0000313" key="7">
    <source>
        <dbReference type="Proteomes" id="UP000295302"/>
    </source>
</evidence>
<gene>
    <name evidence="6" type="ORF">E1286_21185</name>
</gene>
<evidence type="ECO:0000259" key="5">
    <source>
        <dbReference type="PROSITE" id="PS50937"/>
    </source>
</evidence>
<dbReference type="GO" id="GO:0003700">
    <property type="term" value="F:DNA-binding transcription factor activity"/>
    <property type="evidence" value="ECO:0007669"/>
    <property type="project" value="InterPro"/>
</dbReference>
<keyword evidence="4" id="KW-0804">Transcription</keyword>
<name>A0A4R4YS38_9ACTN</name>
<evidence type="ECO:0000256" key="2">
    <source>
        <dbReference type="ARBA" id="ARBA00023015"/>
    </source>
</evidence>
<evidence type="ECO:0000256" key="4">
    <source>
        <dbReference type="ARBA" id="ARBA00023163"/>
    </source>
</evidence>
<dbReference type="InterPro" id="IPR000551">
    <property type="entry name" value="MerR-type_HTH_dom"/>
</dbReference>
<keyword evidence="3" id="KW-0238">DNA-binding</keyword>
<organism evidence="6 7">
    <name type="scientific">Nonomuraea terrae</name>
    <dbReference type="NCBI Taxonomy" id="2530383"/>
    <lineage>
        <taxon>Bacteria</taxon>
        <taxon>Bacillati</taxon>
        <taxon>Actinomycetota</taxon>
        <taxon>Actinomycetes</taxon>
        <taxon>Streptosporangiales</taxon>
        <taxon>Streptosporangiaceae</taxon>
        <taxon>Nonomuraea</taxon>
    </lineage>
</organism>
<evidence type="ECO:0000256" key="1">
    <source>
        <dbReference type="ARBA" id="ARBA00022491"/>
    </source>
</evidence>
<dbReference type="GO" id="GO:0003677">
    <property type="term" value="F:DNA binding"/>
    <property type="evidence" value="ECO:0007669"/>
    <property type="project" value="UniProtKB-KW"/>
</dbReference>
<sequence>MTGSTVRTLHHYDEIGLLRASERTASGHRRYTAEDLRRLYHVRTLRALGIPLEQIKGVLAASSQDLAGMHGLLAAQLRRLTAQADTIQQLIQQVSGLLQRLEAGSMPDPDQFMTTLEMISVLENYLTEEQLEQLARRREALGPEAVEETKTRWAGLVEQLLGHVELDTPVDDPRVRDLLHQWDTIGMPFRPEGATDEQLARIRAAVQHLWQDHSGDILRNLPWPAEKMIALYAYLDRARTARD</sequence>
<dbReference type="AlphaFoldDB" id="A0A4R4YS38"/>
<dbReference type="OrthoDB" id="9809391at2"/>
<dbReference type="SMART" id="SM00422">
    <property type="entry name" value="HTH_MERR"/>
    <property type="match status" value="1"/>
</dbReference>
<proteinExistence type="predicted"/>